<sequence length="351" mass="40142">MQSTISPVPYAERCHRLPPPGTTAIVWPFLNVEKGNGPYELFLDTNALVRKAWVRELPPDIRQRAVLNPWLYLLEQWLSNPEFRKDPQPRIDTMVEELTDLGFAFRDQFAVQQVAMLQRNDAALRTQFSLIFPYVAIMKSLMSQKISAEAALAKLDEILRADIPRLTALTMLLALSLLLKRQQAFKLDGDTKPAYSYLASFLDFHTEKKDEVDHINVPYLRNRAGDLSLWLSLPSLRQSGYEFTGNPALVTDDKALHRVILRVLPPLLTESRAMGFSLDANGLDAAICQRILDVVKPVVVRGPVRPEERELRMFRLFNLARELCTQSQERAVLEDAWQEWCLPGLHQQIII</sequence>
<proteinExistence type="predicted"/>
<name>A0A0K2ZCV9_9XANT</name>
<keyword evidence="2" id="KW-1185">Reference proteome</keyword>
<evidence type="ECO:0000313" key="1">
    <source>
        <dbReference type="EMBL" id="CTP83251.1"/>
    </source>
</evidence>
<accession>A0A0K2ZCV9</accession>
<dbReference type="RefSeq" id="WP_053834165.1">
    <property type="nucleotide sequence ID" value="NZ_CXOI01000006.1"/>
</dbReference>
<reference evidence="2" key="1">
    <citation type="submission" date="2015-07" db="EMBL/GenBank/DDBJ databases">
        <authorList>
            <person name="Wibberg D."/>
        </authorList>
    </citation>
    <scope>NUCLEOTIDE SEQUENCE [LARGE SCALE GENOMIC DNA]</scope>
</reference>
<protein>
    <submittedName>
        <fullName evidence="1">Uncharacterized protein</fullName>
    </submittedName>
</protein>
<organism evidence="1 2">
    <name type="scientific">Xanthomonas graminis pv. arrhenatheri LMG 727</name>
    <dbReference type="NCBI Taxonomy" id="1195923"/>
    <lineage>
        <taxon>Bacteria</taxon>
        <taxon>Pseudomonadati</taxon>
        <taxon>Pseudomonadota</taxon>
        <taxon>Gammaproteobacteria</taxon>
        <taxon>Lysobacterales</taxon>
        <taxon>Lysobacteraceae</taxon>
        <taxon>Xanthomonas</taxon>
        <taxon>Xanthomonas translucens group</taxon>
        <taxon>Xanthomonas graminis</taxon>
    </lineage>
</organism>
<dbReference type="AlphaFoldDB" id="A0A0K2ZCV9"/>
<dbReference type="EMBL" id="CXOI01000006">
    <property type="protein sequence ID" value="CTP83251.1"/>
    <property type="molecule type" value="Genomic_DNA"/>
</dbReference>
<dbReference type="Proteomes" id="UP000046187">
    <property type="component" value="Unassembled WGS sequence"/>
</dbReference>
<evidence type="ECO:0000313" key="2">
    <source>
        <dbReference type="Proteomes" id="UP000046187"/>
    </source>
</evidence>
<gene>
    <name evidence="1" type="ORF">XTALMG727_0568</name>
</gene>